<feature type="chain" id="PRO_5035289804" description="Secreted protein" evidence="1">
    <location>
        <begin position="25"/>
        <end position="179"/>
    </location>
</feature>
<feature type="signal peptide" evidence="1">
    <location>
        <begin position="1"/>
        <end position="24"/>
    </location>
</feature>
<evidence type="ECO:0000256" key="1">
    <source>
        <dbReference type="SAM" id="SignalP"/>
    </source>
</evidence>
<keyword evidence="3" id="KW-1185">Reference proteome</keyword>
<keyword evidence="1" id="KW-0732">Signal</keyword>
<evidence type="ECO:0000313" key="3">
    <source>
        <dbReference type="Proteomes" id="UP000789595"/>
    </source>
</evidence>
<gene>
    <name evidence="2" type="ORF">PECAL_6P07350</name>
</gene>
<protein>
    <recommendedName>
        <fullName evidence="4">Secreted protein</fullName>
    </recommendedName>
</protein>
<evidence type="ECO:0008006" key="4">
    <source>
        <dbReference type="Google" id="ProtNLM"/>
    </source>
</evidence>
<evidence type="ECO:0000313" key="2">
    <source>
        <dbReference type="EMBL" id="CAH0379134.1"/>
    </source>
</evidence>
<dbReference type="Proteomes" id="UP000789595">
    <property type="component" value="Unassembled WGS sequence"/>
</dbReference>
<organism evidence="2 3">
    <name type="scientific">Pelagomonas calceolata</name>
    <dbReference type="NCBI Taxonomy" id="35677"/>
    <lineage>
        <taxon>Eukaryota</taxon>
        <taxon>Sar</taxon>
        <taxon>Stramenopiles</taxon>
        <taxon>Ochrophyta</taxon>
        <taxon>Pelagophyceae</taxon>
        <taxon>Pelagomonadales</taxon>
        <taxon>Pelagomonadaceae</taxon>
        <taxon>Pelagomonas</taxon>
    </lineage>
</organism>
<dbReference type="EMBL" id="CAKKNE010000006">
    <property type="protein sequence ID" value="CAH0379134.1"/>
    <property type="molecule type" value="Genomic_DNA"/>
</dbReference>
<reference evidence="2" key="1">
    <citation type="submission" date="2021-11" db="EMBL/GenBank/DDBJ databases">
        <authorList>
            <consortium name="Genoscope - CEA"/>
            <person name="William W."/>
        </authorList>
    </citation>
    <scope>NUCLEOTIDE SEQUENCE</scope>
</reference>
<proteinExistence type="predicted"/>
<name>A0A8J2X339_9STRA</name>
<sequence length="179" mass="19939">MSYYLAAFLDVLLDLGVLLEEALAALLGDGELGPVGRVVAREHVDRRVERREGLLAAHVREAAVERHEVDHLLLAVQRDHLHVRRALLQGRGQAHVRDDLGRVRVVVGRDAPVLGELDGRRGFRLGGRRGRRVVREGGQRDGGGEGAERRRDVAPRDYRLCWFHRAGCKRSRGGKSGND</sequence>
<accession>A0A8J2X339</accession>
<comment type="caution">
    <text evidence="2">The sequence shown here is derived from an EMBL/GenBank/DDBJ whole genome shotgun (WGS) entry which is preliminary data.</text>
</comment>
<dbReference type="AlphaFoldDB" id="A0A8J2X339"/>